<dbReference type="HOGENOM" id="CLU_028918_0_0_1"/>
<dbReference type="OMA" id="KWMNNPV"/>
<dbReference type="InterPro" id="IPR036864">
    <property type="entry name" value="Zn2-C6_fun-type_DNA-bd_sf"/>
</dbReference>
<dbReference type="InParanoid" id="Q750Z3"/>
<reference evidence="5" key="2">
    <citation type="journal article" date="2013" name="G3 (Bethesda)">
        <title>Genomes of Ashbya fungi isolated from insects reveal four mating-type loci, numerous translocations, lack of transposons, and distinct gene duplications.</title>
        <authorList>
            <person name="Dietrich F.S."/>
            <person name="Voegeli S."/>
            <person name="Kuo S."/>
            <person name="Philippsen P."/>
        </authorList>
    </citation>
    <scope>GENOME REANNOTATION</scope>
    <source>
        <strain evidence="5">ATCC 10895 / CBS 109.51 / FGSC 9923 / NRRL Y-1056</strain>
    </source>
</reference>
<proteinExistence type="predicted"/>
<protein>
    <submittedName>
        <fullName evidence="4">AGL206Cp</fullName>
    </submittedName>
</protein>
<dbReference type="InterPro" id="IPR001138">
    <property type="entry name" value="Zn2Cys6_DnaBD"/>
</dbReference>
<dbReference type="Pfam" id="PF00172">
    <property type="entry name" value="Zn_clus"/>
    <property type="match status" value="1"/>
</dbReference>
<sequence length="735" mass="83875">MVVVRYRMRRSRDDALSTEDPALMAWSNGRGVNDDSRVLKKTEKRSRNGCLTCRARRKKCDETRPKCIGCQRNLLLCHWADDDGNYDGHSPNKEEVGIKSNDGFLNCTLENWEAEYEVGKSYRFFSVPAEQLKFEYTVALGRDNSIWRLHRNHGSKQRLQKFPTHGQLDKSGVTPRSAPVKLHKYPVGTKKSARRSISAAILLQDSKNDLLPSDASYAVQRDDLLDLKSLFDLQMEPYQQIGEPQLWGCFLYSGTPLETIQPNYSYLLYDHNSNSVYYKEVLESFRHGDLSHANSIKEDDGFLFYVCYKEFIPLLDPRDSTYRLVTHTSSVIQQAENNPVIKELILSCGASFLQYYSYDTFAPLSDRYYNTAIIFLSNFLGTQAVSGNEVWLMAAFQLMALKNKWCLQNNVNDVLECLTNSYLLLKNCYFGQFGDSISELFLSHPPLAACNSGLTGNLGVRSALERPAIPSSCEGGEVSQLRENPLILLPQERTFLEAFIHCYSVCIMFATDQTQIPDPFHIFKELNPLFKCPVRHNTEDWVSGASYGYTLEAFEILAKVSYISRYPMPITDPVILQKCQNLQKMARYYSNNLFSTDGPQAYDTYQLYALSFLSGLILARSSYLLITTVLEYSVIQPHSPKLQETLGEIMNYFEAIPLDANIWGALTWPLLVCGVYCCTPDDQTHIRFYLGFLGKRFALPTTGSIISYLESVWRLPMEQRIPQLFNRAELCKISL</sequence>
<dbReference type="STRING" id="284811.Q750Z3"/>
<dbReference type="PROSITE" id="PS50048">
    <property type="entry name" value="ZN2_CY6_FUNGAL_2"/>
    <property type="match status" value="1"/>
</dbReference>
<organism evidence="4 5">
    <name type="scientific">Eremothecium gossypii (strain ATCC 10895 / CBS 109.51 / FGSC 9923 / NRRL Y-1056)</name>
    <name type="common">Yeast</name>
    <name type="synonym">Ashbya gossypii</name>
    <dbReference type="NCBI Taxonomy" id="284811"/>
    <lineage>
        <taxon>Eukaryota</taxon>
        <taxon>Fungi</taxon>
        <taxon>Dikarya</taxon>
        <taxon>Ascomycota</taxon>
        <taxon>Saccharomycotina</taxon>
        <taxon>Saccharomycetes</taxon>
        <taxon>Saccharomycetales</taxon>
        <taxon>Saccharomycetaceae</taxon>
        <taxon>Eremothecium</taxon>
    </lineage>
</organism>
<evidence type="ECO:0000256" key="2">
    <source>
        <dbReference type="ARBA" id="ARBA00023242"/>
    </source>
</evidence>
<evidence type="ECO:0000313" key="4">
    <source>
        <dbReference type="EMBL" id="AAS54285.2"/>
    </source>
</evidence>
<dbReference type="GO" id="GO:0000981">
    <property type="term" value="F:DNA-binding transcription factor activity, RNA polymerase II-specific"/>
    <property type="evidence" value="ECO:0007669"/>
    <property type="project" value="InterPro"/>
</dbReference>
<dbReference type="PROSITE" id="PS00463">
    <property type="entry name" value="ZN2_CY6_FUNGAL_1"/>
    <property type="match status" value="1"/>
</dbReference>
<dbReference type="Proteomes" id="UP000000591">
    <property type="component" value="Chromosome VII"/>
</dbReference>
<dbReference type="PANTHER" id="PTHR37534:SF46">
    <property type="entry name" value="ZN(II)2CYS6 TRANSCRIPTION FACTOR (EUROFUNG)"/>
    <property type="match status" value="1"/>
</dbReference>
<dbReference type="Gene3D" id="4.10.240.10">
    <property type="entry name" value="Zn(2)-C6 fungal-type DNA-binding domain"/>
    <property type="match status" value="1"/>
</dbReference>
<dbReference type="InterPro" id="IPR021858">
    <property type="entry name" value="Fun_TF"/>
</dbReference>
<dbReference type="GeneID" id="4622754"/>
<comment type="subcellular location">
    <subcellularLocation>
        <location evidence="1">Nucleus</location>
    </subcellularLocation>
</comment>
<dbReference type="PANTHER" id="PTHR37534">
    <property type="entry name" value="TRANSCRIPTIONAL ACTIVATOR PROTEIN UGA3"/>
    <property type="match status" value="1"/>
</dbReference>
<dbReference type="GO" id="GO:0008270">
    <property type="term" value="F:zinc ion binding"/>
    <property type="evidence" value="ECO:0007669"/>
    <property type="project" value="InterPro"/>
</dbReference>
<feature type="domain" description="Zn(2)-C6 fungal-type" evidence="3">
    <location>
        <begin position="49"/>
        <end position="79"/>
    </location>
</feature>
<dbReference type="eggNOG" id="ENOG502QWIS">
    <property type="taxonomic scope" value="Eukaryota"/>
</dbReference>
<dbReference type="AlphaFoldDB" id="Q750Z3"/>
<accession>Q750Z3</accession>
<evidence type="ECO:0000256" key="1">
    <source>
        <dbReference type="ARBA" id="ARBA00004123"/>
    </source>
</evidence>
<dbReference type="Pfam" id="PF11951">
    <property type="entry name" value="Fungal_trans_2"/>
    <property type="match status" value="1"/>
</dbReference>
<dbReference type="SUPFAM" id="SSF57701">
    <property type="entry name" value="Zn2/Cys6 DNA-binding domain"/>
    <property type="match status" value="1"/>
</dbReference>
<dbReference type="EMBL" id="AE016820">
    <property type="protein sequence ID" value="AAS54285.2"/>
    <property type="molecule type" value="Genomic_DNA"/>
</dbReference>
<dbReference type="OrthoDB" id="3598904at2759"/>
<gene>
    <name evidence="4" type="ORF">AGOS_AGL206C</name>
</gene>
<keyword evidence="2" id="KW-0539">Nucleus</keyword>
<dbReference type="GO" id="GO:0005634">
    <property type="term" value="C:nucleus"/>
    <property type="evidence" value="ECO:0007669"/>
    <property type="project" value="UniProtKB-SubCell"/>
</dbReference>
<evidence type="ECO:0000313" key="5">
    <source>
        <dbReference type="Proteomes" id="UP000000591"/>
    </source>
</evidence>
<name>Q750Z3_EREGS</name>
<dbReference type="KEGG" id="ago:AGOS_AGL206C"/>
<dbReference type="SMART" id="SM00066">
    <property type="entry name" value="GAL4"/>
    <property type="match status" value="1"/>
</dbReference>
<keyword evidence="5" id="KW-1185">Reference proteome</keyword>
<dbReference type="RefSeq" id="NP_986461.2">
    <property type="nucleotide sequence ID" value="NM_211523.2"/>
</dbReference>
<evidence type="ECO:0000259" key="3">
    <source>
        <dbReference type="PROSITE" id="PS50048"/>
    </source>
</evidence>
<dbReference type="CDD" id="cd00067">
    <property type="entry name" value="GAL4"/>
    <property type="match status" value="1"/>
</dbReference>
<reference evidence="4 5" key="1">
    <citation type="journal article" date="2004" name="Science">
        <title>The Ashbya gossypii genome as a tool for mapping the ancient Saccharomyces cerevisiae genome.</title>
        <authorList>
            <person name="Dietrich F.S."/>
            <person name="Voegeli S."/>
            <person name="Brachat S."/>
            <person name="Lerch A."/>
            <person name="Gates K."/>
            <person name="Steiner S."/>
            <person name="Mohr C."/>
            <person name="Pohlmann R."/>
            <person name="Luedi P."/>
            <person name="Choi S."/>
            <person name="Wing R.A."/>
            <person name="Flavier A."/>
            <person name="Gaffney T.D."/>
            <person name="Philippsen P."/>
        </authorList>
    </citation>
    <scope>NUCLEOTIDE SEQUENCE [LARGE SCALE GENOMIC DNA]</scope>
    <source>
        <strain evidence="5">ATCC 10895 / CBS 109.51 / FGSC 9923 / NRRL Y-1056</strain>
    </source>
</reference>